<dbReference type="STRING" id="252740.A0A423W905"/>
<dbReference type="InterPro" id="IPR036770">
    <property type="entry name" value="Ankyrin_rpt-contain_sf"/>
</dbReference>
<proteinExistence type="predicted"/>
<feature type="compositionally biased region" description="Low complexity" evidence="4">
    <location>
        <begin position="583"/>
        <end position="598"/>
    </location>
</feature>
<feature type="compositionally biased region" description="Polar residues" evidence="4">
    <location>
        <begin position="214"/>
        <end position="227"/>
    </location>
</feature>
<feature type="repeat" description="ANK" evidence="3">
    <location>
        <begin position="473"/>
        <end position="506"/>
    </location>
</feature>
<dbReference type="InterPro" id="IPR050745">
    <property type="entry name" value="Multifunctional_regulatory"/>
</dbReference>
<reference evidence="5 6" key="1">
    <citation type="submission" date="2015-09" db="EMBL/GenBank/DDBJ databases">
        <title>Host preference determinants of Valsa canker pathogens revealed by comparative genomics.</title>
        <authorList>
            <person name="Yin Z."/>
            <person name="Huang L."/>
        </authorList>
    </citation>
    <scope>NUCLEOTIDE SEQUENCE [LARGE SCALE GENOMIC DNA]</scope>
    <source>
        <strain evidence="5 6">YSFL</strain>
    </source>
</reference>
<dbReference type="PANTHER" id="PTHR24189">
    <property type="entry name" value="MYOTROPHIN"/>
    <property type="match status" value="1"/>
</dbReference>
<accession>A0A423W905</accession>
<keyword evidence="2 3" id="KW-0040">ANK repeat</keyword>
<dbReference type="AlphaFoldDB" id="A0A423W905"/>
<dbReference type="InterPro" id="IPR002110">
    <property type="entry name" value="Ankyrin_rpt"/>
</dbReference>
<evidence type="ECO:0000256" key="3">
    <source>
        <dbReference type="PROSITE-ProRule" id="PRU00023"/>
    </source>
</evidence>
<name>A0A423W905_CYTCH</name>
<feature type="repeat" description="ANK" evidence="3">
    <location>
        <begin position="610"/>
        <end position="642"/>
    </location>
</feature>
<protein>
    <submittedName>
        <fullName evidence="5">Uncharacterized protein</fullName>
    </submittedName>
</protein>
<dbReference type="Pfam" id="PF12796">
    <property type="entry name" value="Ank_2"/>
    <property type="match status" value="2"/>
</dbReference>
<evidence type="ECO:0000313" key="5">
    <source>
        <dbReference type="EMBL" id="ROV99787.1"/>
    </source>
</evidence>
<feature type="region of interest" description="Disordered" evidence="4">
    <location>
        <begin position="209"/>
        <end position="236"/>
    </location>
</feature>
<dbReference type="PROSITE" id="PS50088">
    <property type="entry name" value="ANK_REPEAT"/>
    <property type="match status" value="3"/>
</dbReference>
<gene>
    <name evidence="5" type="ORF">VSDG_03007</name>
</gene>
<feature type="region of interest" description="Disordered" evidence="4">
    <location>
        <begin position="754"/>
        <end position="775"/>
    </location>
</feature>
<organism evidence="5 6">
    <name type="scientific">Cytospora chrysosperma</name>
    <name type="common">Cytospora canker fungus</name>
    <name type="synonym">Sphaeria chrysosperma</name>
    <dbReference type="NCBI Taxonomy" id="252740"/>
    <lineage>
        <taxon>Eukaryota</taxon>
        <taxon>Fungi</taxon>
        <taxon>Dikarya</taxon>
        <taxon>Ascomycota</taxon>
        <taxon>Pezizomycotina</taxon>
        <taxon>Sordariomycetes</taxon>
        <taxon>Sordariomycetidae</taxon>
        <taxon>Diaporthales</taxon>
        <taxon>Cytosporaceae</taxon>
        <taxon>Cytospora</taxon>
    </lineage>
</organism>
<evidence type="ECO:0000256" key="4">
    <source>
        <dbReference type="SAM" id="MobiDB-lite"/>
    </source>
</evidence>
<evidence type="ECO:0000313" key="6">
    <source>
        <dbReference type="Proteomes" id="UP000284375"/>
    </source>
</evidence>
<dbReference type="EMBL" id="LJZO01000010">
    <property type="protein sequence ID" value="ROV99787.1"/>
    <property type="molecule type" value="Genomic_DNA"/>
</dbReference>
<feature type="region of interest" description="Disordered" evidence="4">
    <location>
        <begin position="568"/>
        <end position="601"/>
    </location>
</feature>
<dbReference type="Gene3D" id="1.25.40.20">
    <property type="entry name" value="Ankyrin repeat-containing domain"/>
    <property type="match status" value="2"/>
</dbReference>
<evidence type="ECO:0000256" key="2">
    <source>
        <dbReference type="ARBA" id="ARBA00023043"/>
    </source>
</evidence>
<sequence>MVDPFTVVGSIASIFQIVGSLTIGLRSLRDTVKAVKGATTVVKHVEDKVQRTEYYFRLVDDIMKQRPSGIPDEVELQRVVQDLTANCLVSLNVLQERLPKRNAQNIVQAFRLWVDDGDIKQALKHIDEYTNYSSLLLQALNLFKFENVDQTLCSIAGFLQKTAQPRLVLSEDDRKALDTVREVRAFANNAATAFVSYQAVGLTSLSRSKPIAQPSASNPDTTISVNPGTRRRRKRTEVDNELIENRKILTRLKSFGLFEGAVSMQRRAFDIKDELAVDHNVPFQDEDRQAMKEELSGILVKCGTENTTDEALSILQQLLDTKLSIQRDSSNNESHLALAPSTISGRPHEGDLSLHHKLGQLCKETNRIDRAMENLRIAFDGYADESPKDTQKVKQIGDQLLELYEYRVELGGAEQRGVFISQLQGFRTELENVTGRPLEHRPQCDAALDWCRDEGINVPEANNEYRFEIIDDDGSSPLHLAAHLCQKESVISQMLENSVTLENQDENGDTPLLVAVGSSNVTALSLLLQKGGSLNARDRQGQTPLHRSQKSVVTRLLLQHRLRRASSTTTTAGYIEQARRDSTSSSTVTISPSGSPVPAQDLDINAQDATKKTALYVACARGREMTVNLLLLAGADPNIARHNHSPLAAAIESKAKIYQDNPQRQVNVVTALINKGADPEAVRHLDILRRPRGKFREMQKALDGQGGSPSLSLSDTTLEVQWGAVFVVIIFCNGCPAGVTRPGYNITRWTHRSGHTSHMQPVSEKGHEDMAPKPWKDEKAPAKALGEDLALVHRLERF</sequence>
<feature type="repeat" description="ANK" evidence="3">
    <location>
        <begin position="507"/>
        <end position="539"/>
    </location>
</feature>
<evidence type="ECO:0000256" key="1">
    <source>
        <dbReference type="ARBA" id="ARBA00022737"/>
    </source>
</evidence>
<comment type="caution">
    <text evidence="5">The sequence shown here is derived from an EMBL/GenBank/DDBJ whole genome shotgun (WGS) entry which is preliminary data.</text>
</comment>
<dbReference type="PROSITE" id="PS50297">
    <property type="entry name" value="ANK_REP_REGION"/>
    <property type="match status" value="3"/>
</dbReference>
<dbReference type="SUPFAM" id="SSF48403">
    <property type="entry name" value="Ankyrin repeat"/>
    <property type="match status" value="1"/>
</dbReference>
<dbReference type="Proteomes" id="UP000284375">
    <property type="component" value="Unassembled WGS sequence"/>
</dbReference>
<dbReference type="PANTHER" id="PTHR24189:SF50">
    <property type="entry name" value="ANKYRIN REPEAT AND SOCS BOX PROTEIN 2"/>
    <property type="match status" value="1"/>
</dbReference>
<keyword evidence="6" id="KW-1185">Reference proteome</keyword>
<keyword evidence="1" id="KW-0677">Repeat</keyword>
<dbReference type="OrthoDB" id="539213at2759"/>
<feature type="compositionally biased region" description="Basic and acidic residues" evidence="4">
    <location>
        <begin position="764"/>
        <end position="775"/>
    </location>
</feature>
<dbReference type="SMART" id="SM00248">
    <property type="entry name" value="ANK"/>
    <property type="match status" value="4"/>
</dbReference>